<name>A0ABW3N6K3_9FLAO</name>
<reference evidence="2" key="1">
    <citation type="journal article" date="2019" name="Int. J. Syst. Evol. Microbiol.">
        <title>The Global Catalogue of Microorganisms (GCM) 10K type strain sequencing project: providing services to taxonomists for standard genome sequencing and annotation.</title>
        <authorList>
            <consortium name="The Broad Institute Genomics Platform"/>
            <consortium name="The Broad Institute Genome Sequencing Center for Infectious Disease"/>
            <person name="Wu L."/>
            <person name="Ma J."/>
        </authorList>
    </citation>
    <scope>NUCLEOTIDE SEQUENCE [LARGE SCALE GENOMIC DNA]</scope>
    <source>
        <strain evidence="2">CCUG 62215</strain>
    </source>
</reference>
<gene>
    <name evidence="1" type="ORF">ACFQ1Q_02765</name>
</gene>
<dbReference type="SUPFAM" id="SSF49899">
    <property type="entry name" value="Concanavalin A-like lectins/glucanases"/>
    <property type="match status" value="1"/>
</dbReference>
<protein>
    <submittedName>
        <fullName evidence="1">LamG domain-containing protein</fullName>
    </submittedName>
</protein>
<dbReference type="Pfam" id="PF13385">
    <property type="entry name" value="Laminin_G_3"/>
    <property type="match status" value="1"/>
</dbReference>
<dbReference type="Gene3D" id="2.60.120.200">
    <property type="match status" value="1"/>
</dbReference>
<dbReference type="SUPFAM" id="SSF49313">
    <property type="entry name" value="Cadherin-like"/>
    <property type="match status" value="1"/>
</dbReference>
<accession>A0ABW3N6K3</accession>
<dbReference type="Proteomes" id="UP001597013">
    <property type="component" value="Unassembled WGS sequence"/>
</dbReference>
<dbReference type="Gene3D" id="2.60.40.60">
    <property type="entry name" value="Cadherins"/>
    <property type="match status" value="1"/>
</dbReference>
<dbReference type="EMBL" id="JBHTJL010000009">
    <property type="protein sequence ID" value="MFD1062155.1"/>
    <property type="molecule type" value="Genomic_DNA"/>
</dbReference>
<dbReference type="InterPro" id="IPR013320">
    <property type="entry name" value="ConA-like_dom_sf"/>
</dbReference>
<dbReference type="RefSeq" id="WP_386127751.1">
    <property type="nucleotide sequence ID" value="NZ_JBHTJL010000009.1"/>
</dbReference>
<comment type="caution">
    <text evidence="1">The sequence shown here is derived from an EMBL/GenBank/DDBJ whole genome shotgun (WGS) entry which is preliminary data.</text>
</comment>
<keyword evidence="2" id="KW-1185">Reference proteome</keyword>
<sequence>MKIINFSNELNLEHSIALILIYALLIGCSNDDDTLIPIDPPIAENQMFTIVENPLPNQSIGSVLATDTQNLDLTFILNNQSNVNAIRISEASGELFVNNVSAFDYELNTTITSDVTISNGSQSSTVQITVNLTDIRPSEQELVAHYRNDNTINDICSDSSINGIDATFQNGDLPNIITGVFGNAYDFENTISNINFPSNGIQNNSAFSIGLWVNPKNDGFIIGKGTAAAQNLFLETTSFDANNVELKLFYSSTTTTTLQVYDEILLPKNQWSHVTITKDPNLKWTTYVNGVVVNETTMNEDNLWTNTILHIGGWGSANYLDGAIDDIFIYNRTLSAQDVDLLINN</sequence>
<dbReference type="PROSITE" id="PS51257">
    <property type="entry name" value="PROKAR_LIPOPROTEIN"/>
    <property type="match status" value="1"/>
</dbReference>
<evidence type="ECO:0000313" key="1">
    <source>
        <dbReference type="EMBL" id="MFD1062155.1"/>
    </source>
</evidence>
<organism evidence="1 2">
    <name type="scientific">Winogradskyella litorisediminis</name>
    <dbReference type="NCBI Taxonomy" id="1156618"/>
    <lineage>
        <taxon>Bacteria</taxon>
        <taxon>Pseudomonadati</taxon>
        <taxon>Bacteroidota</taxon>
        <taxon>Flavobacteriia</taxon>
        <taxon>Flavobacteriales</taxon>
        <taxon>Flavobacteriaceae</taxon>
        <taxon>Winogradskyella</taxon>
    </lineage>
</organism>
<evidence type="ECO:0000313" key="2">
    <source>
        <dbReference type="Proteomes" id="UP001597013"/>
    </source>
</evidence>
<proteinExistence type="predicted"/>
<dbReference type="InterPro" id="IPR015919">
    <property type="entry name" value="Cadherin-like_sf"/>
</dbReference>